<comment type="caution">
    <text evidence="1">The sequence shown here is derived from an EMBL/GenBank/DDBJ whole genome shotgun (WGS) entry which is preliminary data.</text>
</comment>
<evidence type="ECO:0000313" key="1">
    <source>
        <dbReference type="EMBL" id="KAH3771342.1"/>
    </source>
</evidence>
<dbReference type="AlphaFoldDB" id="A0A9D4E085"/>
<name>A0A9D4E085_DREPO</name>
<gene>
    <name evidence="1" type="ORF">DPMN_172657</name>
</gene>
<accession>A0A9D4E085</accession>
<dbReference type="EMBL" id="JAIWYP010000009">
    <property type="protein sequence ID" value="KAH3771342.1"/>
    <property type="molecule type" value="Genomic_DNA"/>
</dbReference>
<organism evidence="1 2">
    <name type="scientific">Dreissena polymorpha</name>
    <name type="common">Zebra mussel</name>
    <name type="synonym">Mytilus polymorpha</name>
    <dbReference type="NCBI Taxonomy" id="45954"/>
    <lineage>
        <taxon>Eukaryota</taxon>
        <taxon>Metazoa</taxon>
        <taxon>Spiralia</taxon>
        <taxon>Lophotrochozoa</taxon>
        <taxon>Mollusca</taxon>
        <taxon>Bivalvia</taxon>
        <taxon>Autobranchia</taxon>
        <taxon>Heteroconchia</taxon>
        <taxon>Euheterodonta</taxon>
        <taxon>Imparidentia</taxon>
        <taxon>Neoheterodontei</taxon>
        <taxon>Myida</taxon>
        <taxon>Dreissenoidea</taxon>
        <taxon>Dreissenidae</taxon>
        <taxon>Dreissena</taxon>
    </lineage>
</organism>
<sequence>MRNAHANPDEINANAHCFKNGSHLYVSALGFKATMAYEECIKQHEANFTQQFGTIIVQANHSCVFKEFLQGVRDLVK</sequence>
<proteinExistence type="predicted"/>
<evidence type="ECO:0000313" key="2">
    <source>
        <dbReference type="Proteomes" id="UP000828390"/>
    </source>
</evidence>
<reference evidence="1" key="1">
    <citation type="journal article" date="2019" name="bioRxiv">
        <title>The Genome of the Zebra Mussel, Dreissena polymorpha: A Resource for Invasive Species Research.</title>
        <authorList>
            <person name="McCartney M.A."/>
            <person name="Auch B."/>
            <person name="Kono T."/>
            <person name="Mallez S."/>
            <person name="Zhang Y."/>
            <person name="Obille A."/>
            <person name="Becker A."/>
            <person name="Abrahante J.E."/>
            <person name="Garbe J."/>
            <person name="Badalamenti J.P."/>
            <person name="Herman A."/>
            <person name="Mangelson H."/>
            <person name="Liachko I."/>
            <person name="Sullivan S."/>
            <person name="Sone E.D."/>
            <person name="Koren S."/>
            <person name="Silverstein K.A.T."/>
            <person name="Beckman K.B."/>
            <person name="Gohl D.M."/>
        </authorList>
    </citation>
    <scope>NUCLEOTIDE SEQUENCE</scope>
    <source>
        <strain evidence="1">Duluth1</strain>
        <tissue evidence="1">Whole animal</tissue>
    </source>
</reference>
<reference evidence="1" key="2">
    <citation type="submission" date="2020-11" db="EMBL/GenBank/DDBJ databases">
        <authorList>
            <person name="McCartney M.A."/>
            <person name="Auch B."/>
            <person name="Kono T."/>
            <person name="Mallez S."/>
            <person name="Becker A."/>
            <person name="Gohl D.M."/>
            <person name="Silverstein K.A.T."/>
            <person name="Koren S."/>
            <person name="Bechman K.B."/>
            <person name="Herman A."/>
            <person name="Abrahante J.E."/>
            <person name="Garbe J."/>
        </authorList>
    </citation>
    <scope>NUCLEOTIDE SEQUENCE</scope>
    <source>
        <strain evidence="1">Duluth1</strain>
        <tissue evidence="1">Whole animal</tissue>
    </source>
</reference>
<keyword evidence="2" id="KW-1185">Reference proteome</keyword>
<protein>
    <submittedName>
        <fullName evidence="1">Uncharacterized protein</fullName>
    </submittedName>
</protein>
<dbReference type="Proteomes" id="UP000828390">
    <property type="component" value="Unassembled WGS sequence"/>
</dbReference>